<proteinExistence type="predicted"/>
<dbReference type="AlphaFoldDB" id="A0A9D4CZ31"/>
<protein>
    <submittedName>
        <fullName evidence="1">Uncharacterized protein</fullName>
    </submittedName>
</protein>
<organism evidence="1 2">
    <name type="scientific">Dreissena polymorpha</name>
    <name type="common">Zebra mussel</name>
    <name type="synonym">Mytilus polymorpha</name>
    <dbReference type="NCBI Taxonomy" id="45954"/>
    <lineage>
        <taxon>Eukaryota</taxon>
        <taxon>Metazoa</taxon>
        <taxon>Spiralia</taxon>
        <taxon>Lophotrochozoa</taxon>
        <taxon>Mollusca</taxon>
        <taxon>Bivalvia</taxon>
        <taxon>Autobranchia</taxon>
        <taxon>Heteroconchia</taxon>
        <taxon>Euheterodonta</taxon>
        <taxon>Imparidentia</taxon>
        <taxon>Neoheterodontei</taxon>
        <taxon>Myida</taxon>
        <taxon>Dreissenoidea</taxon>
        <taxon>Dreissenidae</taxon>
        <taxon>Dreissena</taxon>
    </lineage>
</organism>
<evidence type="ECO:0000313" key="1">
    <source>
        <dbReference type="EMBL" id="KAH3735194.1"/>
    </source>
</evidence>
<comment type="caution">
    <text evidence="1">The sequence shown here is derived from an EMBL/GenBank/DDBJ whole genome shotgun (WGS) entry which is preliminary data.</text>
</comment>
<keyword evidence="2" id="KW-1185">Reference proteome</keyword>
<reference evidence="1" key="2">
    <citation type="submission" date="2020-11" db="EMBL/GenBank/DDBJ databases">
        <authorList>
            <person name="McCartney M.A."/>
            <person name="Auch B."/>
            <person name="Kono T."/>
            <person name="Mallez S."/>
            <person name="Becker A."/>
            <person name="Gohl D.M."/>
            <person name="Silverstein K.A.T."/>
            <person name="Koren S."/>
            <person name="Bechman K.B."/>
            <person name="Herman A."/>
            <person name="Abrahante J.E."/>
            <person name="Garbe J."/>
        </authorList>
    </citation>
    <scope>NUCLEOTIDE SEQUENCE</scope>
    <source>
        <strain evidence="1">Duluth1</strain>
        <tissue evidence="1">Whole animal</tissue>
    </source>
</reference>
<reference evidence="1" key="1">
    <citation type="journal article" date="2019" name="bioRxiv">
        <title>The Genome of the Zebra Mussel, Dreissena polymorpha: A Resource for Invasive Species Research.</title>
        <authorList>
            <person name="McCartney M.A."/>
            <person name="Auch B."/>
            <person name="Kono T."/>
            <person name="Mallez S."/>
            <person name="Zhang Y."/>
            <person name="Obille A."/>
            <person name="Becker A."/>
            <person name="Abrahante J.E."/>
            <person name="Garbe J."/>
            <person name="Badalamenti J.P."/>
            <person name="Herman A."/>
            <person name="Mangelson H."/>
            <person name="Liachko I."/>
            <person name="Sullivan S."/>
            <person name="Sone E.D."/>
            <person name="Koren S."/>
            <person name="Silverstein K.A.T."/>
            <person name="Beckman K.B."/>
            <person name="Gohl D.M."/>
        </authorList>
    </citation>
    <scope>NUCLEOTIDE SEQUENCE</scope>
    <source>
        <strain evidence="1">Duluth1</strain>
        <tissue evidence="1">Whole animal</tissue>
    </source>
</reference>
<dbReference type="Pfam" id="PF11894">
    <property type="entry name" value="Nup192"/>
    <property type="match status" value="1"/>
</dbReference>
<dbReference type="GO" id="GO:0005643">
    <property type="term" value="C:nuclear pore"/>
    <property type="evidence" value="ECO:0007669"/>
    <property type="project" value="InterPro"/>
</dbReference>
<gene>
    <name evidence="1" type="ORF">DPMN_041656</name>
</gene>
<dbReference type="Proteomes" id="UP000828390">
    <property type="component" value="Unassembled WGS sequence"/>
</dbReference>
<dbReference type="InterPro" id="IPR021827">
    <property type="entry name" value="Nup186/Nup192/Nup205"/>
</dbReference>
<dbReference type="EMBL" id="JAIWYP010000011">
    <property type="protein sequence ID" value="KAH3735194.1"/>
    <property type="molecule type" value="Genomic_DNA"/>
</dbReference>
<evidence type="ECO:0000313" key="2">
    <source>
        <dbReference type="Proteomes" id="UP000828390"/>
    </source>
</evidence>
<sequence>MKHKSKTKTQRKALLNLFLPVFQSKNLTHREAVKKSVTVGLQVHGEQRTQTFPVEVIKEAIIISDLFDLNEYAALELLLAGKEHFILIPRISG</sequence>
<accession>A0A9D4CZ31</accession>
<name>A0A9D4CZ31_DREPO</name>